<sequence>MKSNKNNRPHLQCVFNFHKSAISLLLEMQQEAIQASSPDDQVWREDWKARLAFEHQLKDDICEQIESSLFASNLINFNGESVFVVVADEARAGAA</sequence>
<name>A0AAW5R9R3_ACIJU</name>
<dbReference type="RefSeq" id="WP_262578442.1">
    <property type="nucleotide sequence ID" value="NZ_JAHPRE010000006.1"/>
</dbReference>
<dbReference type="AlphaFoldDB" id="A0AAW5R9R3"/>
<reference evidence="1" key="1">
    <citation type="submission" date="2021-06" db="EMBL/GenBank/DDBJ databases">
        <title>Propagation of a rapidly emergent carbapenem-resistant Acinetobacter baumannii lineage by various extra-hospital transmission networks.</title>
        <authorList>
            <person name="Calix J."/>
        </authorList>
    </citation>
    <scope>NUCLEOTIDE SEQUENCE</scope>
    <source>
        <strain evidence="1">WU_MDCI_Aw63</strain>
    </source>
</reference>
<comment type="caution">
    <text evidence="1">The sequence shown here is derived from an EMBL/GenBank/DDBJ whole genome shotgun (WGS) entry which is preliminary data.</text>
</comment>
<dbReference type="Proteomes" id="UP001208534">
    <property type="component" value="Unassembled WGS sequence"/>
</dbReference>
<organism evidence="1 2">
    <name type="scientific">Acinetobacter junii</name>
    <dbReference type="NCBI Taxonomy" id="40215"/>
    <lineage>
        <taxon>Bacteria</taxon>
        <taxon>Pseudomonadati</taxon>
        <taxon>Pseudomonadota</taxon>
        <taxon>Gammaproteobacteria</taxon>
        <taxon>Moraxellales</taxon>
        <taxon>Moraxellaceae</taxon>
        <taxon>Acinetobacter</taxon>
    </lineage>
</organism>
<evidence type="ECO:0000313" key="1">
    <source>
        <dbReference type="EMBL" id="MCU4395841.1"/>
    </source>
</evidence>
<gene>
    <name evidence="1" type="ORF">KTH64_02400</name>
</gene>
<evidence type="ECO:0000313" key="2">
    <source>
        <dbReference type="Proteomes" id="UP001208534"/>
    </source>
</evidence>
<dbReference type="EMBL" id="JAHPRE010000006">
    <property type="protein sequence ID" value="MCU4395841.1"/>
    <property type="molecule type" value="Genomic_DNA"/>
</dbReference>
<protein>
    <submittedName>
        <fullName evidence="1">Uncharacterized protein</fullName>
    </submittedName>
</protein>
<accession>A0AAW5R9R3</accession>
<proteinExistence type="predicted"/>